<keyword evidence="3" id="KW-1185">Reference proteome</keyword>
<evidence type="ECO:0000313" key="2">
    <source>
        <dbReference type="EMBL" id="SDE20292.1"/>
    </source>
</evidence>
<sequence>MSIWDIFFPVERSIATAAFIGTTVLLLNGKKRGKKAIVSAVLINYMTAVYLTKLIAEMANLSSLQGIAFAIGVGGFSVVDRAIDQIFLKINNNPNDGSTNSTTE</sequence>
<proteinExistence type="predicted"/>
<reference evidence="3" key="1">
    <citation type="submission" date="2016-10" db="EMBL/GenBank/DDBJ databases">
        <authorList>
            <person name="Varghese N."/>
            <person name="Submissions S."/>
        </authorList>
    </citation>
    <scope>NUCLEOTIDE SEQUENCE [LARGE SCALE GENOMIC DNA]</scope>
    <source>
        <strain evidence="3">DSM 25329</strain>
    </source>
</reference>
<dbReference type="RefSeq" id="WP_090147823.1">
    <property type="nucleotide sequence ID" value="NZ_FNAN01000004.1"/>
</dbReference>
<evidence type="ECO:0000256" key="1">
    <source>
        <dbReference type="SAM" id="Phobius"/>
    </source>
</evidence>
<keyword evidence="1" id="KW-1133">Transmembrane helix</keyword>
<gene>
    <name evidence="2" type="ORF">SAMN04487996_10427</name>
</gene>
<evidence type="ECO:0000313" key="3">
    <source>
        <dbReference type="Proteomes" id="UP000198748"/>
    </source>
</evidence>
<dbReference type="OrthoDB" id="9853097at2"/>
<dbReference type="EMBL" id="FNAN01000004">
    <property type="protein sequence ID" value="SDE20292.1"/>
    <property type="molecule type" value="Genomic_DNA"/>
</dbReference>
<organism evidence="2 3">
    <name type="scientific">Dyadobacter soli</name>
    <dbReference type="NCBI Taxonomy" id="659014"/>
    <lineage>
        <taxon>Bacteria</taxon>
        <taxon>Pseudomonadati</taxon>
        <taxon>Bacteroidota</taxon>
        <taxon>Cytophagia</taxon>
        <taxon>Cytophagales</taxon>
        <taxon>Spirosomataceae</taxon>
        <taxon>Dyadobacter</taxon>
    </lineage>
</organism>
<protein>
    <submittedName>
        <fullName evidence="2">Uncharacterized protein</fullName>
    </submittedName>
</protein>
<feature type="transmembrane region" description="Helical" evidence="1">
    <location>
        <begin position="6"/>
        <end position="27"/>
    </location>
</feature>
<feature type="transmembrane region" description="Helical" evidence="1">
    <location>
        <begin position="62"/>
        <end position="79"/>
    </location>
</feature>
<dbReference type="AlphaFoldDB" id="A0A1G7B018"/>
<accession>A0A1G7B018</accession>
<name>A0A1G7B018_9BACT</name>
<feature type="transmembrane region" description="Helical" evidence="1">
    <location>
        <begin position="36"/>
        <end position="56"/>
    </location>
</feature>
<dbReference type="STRING" id="659014.SAMN04487996_10427"/>
<keyword evidence="1" id="KW-0812">Transmembrane</keyword>
<dbReference type="Proteomes" id="UP000198748">
    <property type="component" value="Unassembled WGS sequence"/>
</dbReference>
<keyword evidence="1" id="KW-0472">Membrane</keyword>